<evidence type="ECO:0000313" key="14">
    <source>
        <dbReference type="EMBL" id="CAH0365523.1"/>
    </source>
</evidence>
<proteinExistence type="inferred from homology"/>
<dbReference type="OrthoDB" id="10251371at2759"/>
<keyword evidence="9 11" id="KW-0472">Membrane</keyword>
<dbReference type="InterPro" id="IPR000727">
    <property type="entry name" value="T_SNARE_dom"/>
</dbReference>
<keyword evidence="4 11" id="KW-0812">Transmembrane</keyword>
<dbReference type="AlphaFoldDB" id="A0A7S4E6R3"/>
<dbReference type="CDD" id="cd15845">
    <property type="entry name" value="SNARE_syntaxin16"/>
    <property type="match status" value="1"/>
</dbReference>
<feature type="compositionally biased region" description="Polar residues" evidence="10">
    <location>
        <begin position="41"/>
        <end position="50"/>
    </location>
</feature>
<dbReference type="Gene3D" id="1.20.58.70">
    <property type="match status" value="1"/>
</dbReference>
<comment type="similarity">
    <text evidence="2">Belongs to the syntaxin family.</text>
</comment>
<dbReference type="GO" id="GO:0006906">
    <property type="term" value="P:vesicle fusion"/>
    <property type="evidence" value="ECO:0007669"/>
    <property type="project" value="TreeGrafter"/>
</dbReference>
<dbReference type="GO" id="GO:0006886">
    <property type="term" value="P:intracellular protein transport"/>
    <property type="evidence" value="ECO:0007669"/>
    <property type="project" value="InterPro"/>
</dbReference>
<feature type="domain" description="T-SNARE coiled-coil homology" evidence="12">
    <location>
        <begin position="207"/>
        <end position="269"/>
    </location>
</feature>
<keyword evidence="15" id="KW-1185">Reference proteome</keyword>
<dbReference type="GO" id="GO:0000149">
    <property type="term" value="F:SNARE binding"/>
    <property type="evidence" value="ECO:0007669"/>
    <property type="project" value="TreeGrafter"/>
</dbReference>
<dbReference type="EMBL" id="HBIW01009781">
    <property type="protein sequence ID" value="CAE0692912.1"/>
    <property type="molecule type" value="Transcribed_RNA"/>
</dbReference>
<evidence type="ECO:0000256" key="4">
    <source>
        <dbReference type="ARBA" id="ARBA00022692"/>
    </source>
</evidence>
<sequence length="314" mass="35023">MASTMGASRDLTRTFVEWRAMREKSLGGARTFGGYERGSSQEHSPMSSSRAALPPVWVDVVEKVETDVATLERALKSLKEAHRARLMVSFDESREAELDREIERQSQNATQLFRACEKTLKRVATFGGDAADDSERKVRANVQRSVAVRIQALNTEFRRAQKDYVVRLKSQKEGSAGGGFDFLSASSRNDTGVAFNEQQMSAVVDIEHLVEERDQEIRKIAESIQELSGIFKELAVLVIDQGTILDRIDFNMEQVAEHTRRGVVEIEKAEQYQKAARPRICIALLLFLITIMMIALILKHHPSGGGKKGGGKKG</sequence>
<evidence type="ECO:0000256" key="10">
    <source>
        <dbReference type="SAM" id="MobiDB-lite"/>
    </source>
</evidence>
<evidence type="ECO:0000256" key="3">
    <source>
        <dbReference type="ARBA" id="ARBA00022448"/>
    </source>
</evidence>
<evidence type="ECO:0000313" key="13">
    <source>
        <dbReference type="EMBL" id="CAE0692912.1"/>
    </source>
</evidence>
<dbReference type="InterPro" id="IPR010989">
    <property type="entry name" value="SNARE"/>
</dbReference>
<dbReference type="GO" id="GO:0031201">
    <property type="term" value="C:SNARE complex"/>
    <property type="evidence" value="ECO:0007669"/>
    <property type="project" value="TreeGrafter"/>
</dbReference>
<feature type="transmembrane region" description="Helical" evidence="11">
    <location>
        <begin position="280"/>
        <end position="298"/>
    </location>
</feature>
<dbReference type="PROSITE" id="PS00914">
    <property type="entry name" value="SYNTAXIN"/>
    <property type="match status" value="1"/>
</dbReference>
<keyword evidence="6 11" id="KW-1133">Transmembrane helix</keyword>
<evidence type="ECO:0000256" key="1">
    <source>
        <dbReference type="ARBA" id="ARBA00004409"/>
    </source>
</evidence>
<feature type="region of interest" description="Disordered" evidence="10">
    <location>
        <begin position="29"/>
        <end position="51"/>
    </location>
</feature>
<evidence type="ECO:0000256" key="6">
    <source>
        <dbReference type="ARBA" id="ARBA00022989"/>
    </source>
</evidence>
<dbReference type="EMBL" id="CAKKNE010000001">
    <property type="protein sequence ID" value="CAH0365523.1"/>
    <property type="molecule type" value="Genomic_DNA"/>
</dbReference>
<name>A0A7S4E6R3_9STRA</name>
<organism evidence="13">
    <name type="scientific">Pelagomonas calceolata</name>
    <dbReference type="NCBI Taxonomy" id="35677"/>
    <lineage>
        <taxon>Eukaryota</taxon>
        <taxon>Sar</taxon>
        <taxon>Stramenopiles</taxon>
        <taxon>Ochrophyta</taxon>
        <taxon>Pelagophyceae</taxon>
        <taxon>Pelagomonadales</taxon>
        <taxon>Pelagomonadaceae</taxon>
        <taxon>Pelagomonas</taxon>
    </lineage>
</organism>
<dbReference type="InterPro" id="IPR045242">
    <property type="entry name" value="Syntaxin"/>
</dbReference>
<reference evidence="14" key="2">
    <citation type="submission" date="2021-11" db="EMBL/GenBank/DDBJ databases">
        <authorList>
            <consortium name="Genoscope - CEA"/>
            <person name="William W."/>
        </authorList>
    </citation>
    <scope>NUCLEOTIDE SEQUENCE</scope>
</reference>
<keyword evidence="8" id="KW-0175">Coiled coil</keyword>
<dbReference type="PROSITE" id="PS50192">
    <property type="entry name" value="T_SNARE"/>
    <property type="match status" value="1"/>
</dbReference>
<evidence type="ECO:0000259" key="12">
    <source>
        <dbReference type="PROSITE" id="PS50192"/>
    </source>
</evidence>
<dbReference type="Proteomes" id="UP000789595">
    <property type="component" value="Unassembled WGS sequence"/>
</dbReference>
<evidence type="ECO:0000256" key="9">
    <source>
        <dbReference type="ARBA" id="ARBA00023136"/>
    </source>
</evidence>
<protein>
    <recommendedName>
        <fullName evidence="12">t-SNARE coiled-coil homology domain-containing protein</fullName>
    </recommendedName>
</protein>
<evidence type="ECO:0000256" key="8">
    <source>
        <dbReference type="ARBA" id="ARBA00023054"/>
    </source>
</evidence>
<dbReference type="PANTHER" id="PTHR19957:SF83">
    <property type="entry name" value="SYNTAXIN-16"/>
    <property type="match status" value="1"/>
</dbReference>
<dbReference type="InterPro" id="IPR006012">
    <property type="entry name" value="Syntaxin/epimorphin_CS"/>
</dbReference>
<accession>A0A7S4E6R3</accession>
<dbReference type="GO" id="GO:0048278">
    <property type="term" value="P:vesicle docking"/>
    <property type="evidence" value="ECO:0007669"/>
    <property type="project" value="TreeGrafter"/>
</dbReference>
<keyword evidence="7" id="KW-0333">Golgi apparatus</keyword>
<reference evidence="13" key="1">
    <citation type="submission" date="2021-01" db="EMBL/GenBank/DDBJ databases">
        <authorList>
            <person name="Corre E."/>
            <person name="Pelletier E."/>
            <person name="Niang G."/>
            <person name="Scheremetjew M."/>
            <person name="Finn R."/>
            <person name="Kale V."/>
            <person name="Holt S."/>
            <person name="Cochrane G."/>
            <person name="Meng A."/>
            <person name="Brown T."/>
            <person name="Cohen L."/>
        </authorList>
    </citation>
    <scope>NUCLEOTIDE SEQUENCE</scope>
    <source>
        <strain evidence="13">CCMP1756</strain>
    </source>
</reference>
<evidence type="ECO:0000256" key="7">
    <source>
        <dbReference type="ARBA" id="ARBA00023034"/>
    </source>
</evidence>
<evidence type="ECO:0000256" key="11">
    <source>
        <dbReference type="SAM" id="Phobius"/>
    </source>
</evidence>
<dbReference type="PANTHER" id="PTHR19957">
    <property type="entry name" value="SYNTAXIN"/>
    <property type="match status" value="1"/>
</dbReference>
<dbReference type="SMART" id="SM00397">
    <property type="entry name" value="t_SNARE"/>
    <property type="match status" value="1"/>
</dbReference>
<evidence type="ECO:0000256" key="2">
    <source>
        <dbReference type="ARBA" id="ARBA00009063"/>
    </source>
</evidence>
<dbReference type="SUPFAM" id="SSF47661">
    <property type="entry name" value="t-snare proteins"/>
    <property type="match status" value="1"/>
</dbReference>
<keyword evidence="5" id="KW-0653">Protein transport</keyword>
<evidence type="ECO:0000313" key="15">
    <source>
        <dbReference type="Proteomes" id="UP000789595"/>
    </source>
</evidence>
<dbReference type="GO" id="GO:0000139">
    <property type="term" value="C:Golgi membrane"/>
    <property type="evidence" value="ECO:0007669"/>
    <property type="project" value="UniProtKB-SubCell"/>
</dbReference>
<dbReference type="Pfam" id="PF05739">
    <property type="entry name" value="SNARE"/>
    <property type="match status" value="1"/>
</dbReference>
<evidence type="ECO:0000256" key="5">
    <source>
        <dbReference type="ARBA" id="ARBA00022927"/>
    </source>
</evidence>
<comment type="subcellular location">
    <subcellularLocation>
        <location evidence="1">Golgi apparatus membrane</location>
        <topology evidence="1">Single-pass type IV membrane protein</topology>
    </subcellularLocation>
</comment>
<gene>
    <name evidence="13" type="ORF">PCAL00307_LOCUS8348</name>
    <name evidence="14" type="ORF">PECAL_1P19670</name>
</gene>
<dbReference type="GO" id="GO:0005484">
    <property type="term" value="F:SNAP receptor activity"/>
    <property type="evidence" value="ECO:0007669"/>
    <property type="project" value="InterPro"/>
</dbReference>
<keyword evidence="3" id="KW-0813">Transport</keyword>